<evidence type="ECO:0000256" key="15">
    <source>
        <dbReference type="ARBA" id="ARBA00022741"/>
    </source>
</evidence>
<comment type="pathway">
    <text evidence="7">Cofactor biosynthesis; tetrahydrofolate biosynthesis; 2-amino-4-hydroxy-6-hydroxymethyl-7,8-dihydropteridine diphosphate from 7,8-dihydroneopterin triphosphate: step 4/4.</text>
</comment>
<proteinExistence type="inferred from homology"/>
<comment type="catalytic activity">
    <reaction evidence="3">
        <text>7,8-dihydroneopterin = 6-hydroxymethyl-7,8-dihydropterin + glycolaldehyde</text>
        <dbReference type="Rhea" id="RHEA:10540"/>
        <dbReference type="ChEBI" id="CHEBI:17001"/>
        <dbReference type="ChEBI" id="CHEBI:17071"/>
        <dbReference type="ChEBI" id="CHEBI:44841"/>
        <dbReference type="EC" id="4.1.2.25"/>
    </reaction>
</comment>
<evidence type="ECO:0000256" key="16">
    <source>
        <dbReference type="ARBA" id="ARBA00022777"/>
    </source>
</evidence>
<keyword evidence="19" id="KW-0289">Folate biosynthesis</keyword>
<comment type="similarity">
    <text evidence="9">In the C-terminal section; belongs to the DHPS family.</text>
</comment>
<keyword evidence="13" id="KW-0808">Transferase</keyword>
<dbReference type="UniPathway" id="UPA00077">
    <property type="reaction ID" value="UER00155"/>
</dbReference>
<evidence type="ECO:0000259" key="25">
    <source>
        <dbReference type="PROSITE" id="PS50972"/>
    </source>
</evidence>
<evidence type="ECO:0000256" key="6">
    <source>
        <dbReference type="ARBA" id="ARBA00005013"/>
    </source>
</evidence>
<dbReference type="Gene3D" id="3.30.70.560">
    <property type="entry name" value="7,8-Dihydro-6-hydroxymethylpterin-pyrophosphokinase HPPK"/>
    <property type="match status" value="1"/>
</dbReference>
<name>A0A8E2EVV0_9PEZI</name>
<evidence type="ECO:0000256" key="5">
    <source>
        <dbReference type="ARBA" id="ARBA00004763"/>
    </source>
</evidence>
<evidence type="ECO:0000256" key="23">
    <source>
        <dbReference type="ARBA" id="ARBA00067568"/>
    </source>
</evidence>
<evidence type="ECO:0000256" key="20">
    <source>
        <dbReference type="ARBA" id="ARBA00023268"/>
    </source>
</evidence>
<dbReference type="GO" id="GO:0046872">
    <property type="term" value="F:metal ion binding"/>
    <property type="evidence" value="ECO:0007669"/>
    <property type="project" value="UniProtKB-KW"/>
</dbReference>
<evidence type="ECO:0000256" key="12">
    <source>
        <dbReference type="ARBA" id="ARBA00013253"/>
    </source>
</evidence>
<dbReference type="PANTHER" id="PTHR20941:SF1">
    <property type="entry name" value="FOLIC ACID SYNTHESIS PROTEIN FOL1"/>
    <property type="match status" value="1"/>
</dbReference>
<dbReference type="GO" id="GO:0005524">
    <property type="term" value="F:ATP binding"/>
    <property type="evidence" value="ECO:0007669"/>
    <property type="project" value="UniProtKB-KW"/>
</dbReference>
<dbReference type="GO" id="GO:0004150">
    <property type="term" value="F:dihydroneopterin aldolase activity"/>
    <property type="evidence" value="ECO:0007669"/>
    <property type="project" value="UniProtKB-EC"/>
</dbReference>
<dbReference type="PANTHER" id="PTHR20941">
    <property type="entry name" value="FOLATE SYNTHESIS PROTEINS"/>
    <property type="match status" value="1"/>
</dbReference>
<comment type="pathway">
    <text evidence="6">Cofactor biosynthesis; tetrahydrofolate biosynthesis; 2-amino-4-hydroxy-6-hydroxymethyl-7,8-dihydropteridine diphosphate from 7,8-dihydroneopterin triphosphate: step 3/4.</text>
</comment>
<dbReference type="GO" id="GO:0003848">
    <property type="term" value="F:2-amino-4-hydroxy-6-hydroxymethyldihydropteridine diphosphokinase activity"/>
    <property type="evidence" value="ECO:0007669"/>
    <property type="project" value="UniProtKB-EC"/>
</dbReference>
<dbReference type="InterPro" id="IPR045031">
    <property type="entry name" value="DHP_synth-like"/>
</dbReference>
<evidence type="ECO:0000256" key="9">
    <source>
        <dbReference type="ARBA" id="ARBA00009951"/>
    </source>
</evidence>
<dbReference type="Pfam" id="PF01288">
    <property type="entry name" value="HPPK"/>
    <property type="match status" value="1"/>
</dbReference>
<evidence type="ECO:0000256" key="19">
    <source>
        <dbReference type="ARBA" id="ARBA00022909"/>
    </source>
</evidence>
<evidence type="ECO:0000256" key="17">
    <source>
        <dbReference type="ARBA" id="ARBA00022840"/>
    </source>
</evidence>
<dbReference type="InterPro" id="IPR011005">
    <property type="entry name" value="Dihydropteroate_synth-like_sf"/>
</dbReference>
<dbReference type="InterPro" id="IPR006390">
    <property type="entry name" value="DHP_synth_dom"/>
</dbReference>
<dbReference type="NCBIfam" id="TIGR01496">
    <property type="entry name" value="DHPS"/>
    <property type="match status" value="1"/>
</dbReference>
<keyword evidence="15" id="KW-0547">Nucleotide-binding</keyword>
<evidence type="ECO:0000256" key="3">
    <source>
        <dbReference type="ARBA" id="ARBA00001353"/>
    </source>
</evidence>
<dbReference type="AlphaFoldDB" id="A0A8E2EVV0"/>
<comment type="catalytic activity">
    <reaction evidence="1">
        <text>(7,8-dihydropterin-6-yl)methyl diphosphate + 4-aminobenzoate = 7,8-dihydropteroate + diphosphate</text>
        <dbReference type="Rhea" id="RHEA:19949"/>
        <dbReference type="ChEBI" id="CHEBI:17836"/>
        <dbReference type="ChEBI" id="CHEBI:17839"/>
        <dbReference type="ChEBI" id="CHEBI:33019"/>
        <dbReference type="ChEBI" id="CHEBI:72950"/>
        <dbReference type="EC" id="2.5.1.15"/>
    </reaction>
</comment>
<keyword evidence="16" id="KW-0418">Kinase</keyword>
<protein>
    <recommendedName>
        <fullName evidence="23">Folic acid synthesis protein FOL1</fullName>
        <ecNumber evidence="10">2.5.1.15</ecNumber>
        <ecNumber evidence="12">2.7.6.3</ecNumber>
        <ecNumber evidence="11">4.1.2.25</ecNumber>
    </recommendedName>
    <alternativeName>
        <fullName evidence="24">Folic acid synthesis protein fol1</fullName>
    </alternativeName>
</protein>
<dbReference type="NCBIfam" id="TIGR01498">
    <property type="entry name" value="folK"/>
    <property type="match status" value="1"/>
</dbReference>
<comment type="pathway">
    <text evidence="5">Cofactor biosynthesis; tetrahydrofolate biosynthesis; 7,8-dihydrofolate from 2-amino-4-hydroxy-6-hydroxymethyl-7,8-dihydropteridine diphosphate and 4-aminobenzoate: step 1/2.</text>
</comment>
<dbReference type="CDD" id="cd00739">
    <property type="entry name" value="DHPS"/>
    <property type="match status" value="1"/>
</dbReference>
<keyword evidence="17" id="KW-0067">ATP-binding</keyword>
<evidence type="ECO:0000256" key="8">
    <source>
        <dbReference type="ARBA" id="ARBA00009640"/>
    </source>
</evidence>
<evidence type="ECO:0000256" key="4">
    <source>
        <dbReference type="ARBA" id="ARBA00001946"/>
    </source>
</evidence>
<evidence type="ECO:0000256" key="21">
    <source>
        <dbReference type="ARBA" id="ARBA00058009"/>
    </source>
</evidence>
<comment type="similarity">
    <text evidence="8">In the N-terminal section; belongs to the DHNA family.</text>
</comment>
<comment type="catalytic activity">
    <reaction evidence="2">
        <text>6-hydroxymethyl-7,8-dihydropterin + ATP = (7,8-dihydropterin-6-yl)methyl diphosphate + AMP + H(+)</text>
        <dbReference type="Rhea" id="RHEA:11412"/>
        <dbReference type="ChEBI" id="CHEBI:15378"/>
        <dbReference type="ChEBI" id="CHEBI:30616"/>
        <dbReference type="ChEBI" id="CHEBI:44841"/>
        <dbReference type="ChEBI" id="CHEBI:72950"/>
        <dbReference type="ChEBI" id="CHEBI:456215"/>
        <dbReference type="EC" id="2.7.6.3"/>
    </reaction>
</comment>
<dbReference type="EC" id="4.1.2.25" evidence="11"/>
<keyword evidence="20" id="KW-0511">Multifunctional enzyme</keyword>
<dbReference type="OrthoDB" id="615426at2759"/>
<accession>A0A8E2EVV0</accession>
<evidence type="ECO:0000256" key="18">
    <source>
        <dbReference type="ARBA" id="ARBA00022842"/>
    </source>
</evidence>
<dbReference type="SUPFAM" id="SSF51717">
    <property type="entry name" value="Dihydropteroate synthetase-like"/>
    <property type="match status" value="1"/>
</dbReference>
<dbReference type="GO" id="GO:0016301">
    <property type="term" value="F:kinase activity"/>
    <property type="evidence" value="ECO:0007669"/>
    <property type="project" value="UniProtKB-KW"/>
</dbReference>
<dbReference type="GO" id="GO:0004156">
    <property type="term" value="F:dihydropteroate synthase activity"/>
    <property type="evidence" value="ECO:0007669"/>
    <property type="project" value="UniProtKB-EC"/>
</dbReference>
<evidence type="ECO:0000256" key="14">
    <source>
        <dbReference type="ARBA" id="ARBA00022723"/>
    </source>
</evidence>
<evidence type="ECO:0000256" key="11">
    <source>
        <dbReference type="ARBA" id="ARBA00013043"/>
    </source>
</evidence>
<dbReference type="CDD" id="cd00483">
    <property type="entry name" value="HPPK"/>
    <property type="match status" value="1"/>
</dbReference>
<gene>
    <name evidence="26" type="ORF">AOQ84DRAFT_298176</name>
</gene>
<dbReference type="PROSITE" id="PS00793">
    <property type="entry name" value="DHPS_2"/>
    <property type="match status" value="1"/>
</dbReference>
<evidence type="ECO:0000313" key="26">
    <source>
        <dbReference type="EMBL" id="OCL05815.1"/>
    </source>
</evidence>
<dbReference type="GO" id="GO:0046654">
    <property type="term" value="P:tetrahydrofolate biosynthetic process"/>
    <property type="evidence" value="ECO:0007669"/>
    <property type="project" value="UniProtKB-UniPathway"/>
</dbReference>
<dbReference type="EC" id="2.5.1.15" evidence="10"/>
<dbReference type="Proteomes" id="UP000250140">
    <property type="component" value="Unassembled WGS sequence"/>
</dbReference>
<keyword evidence="27" id="KW-1185">Reference proteome</keyword>
<dbReference type="FunFam" id="3.20.20.20:FF:000006">
    <property type="entry name" value="Dihydropteroate synthase"/>
    <property type="match status" value="1"/>
</dbReference>
<evidence type="ECO:0000256" key="22">
    <source>
        <dbReference type="ARBA" id="ARBA00061548"/>
    </source>
</evidence>
<evidence type="ECO:0000256" key="13">
    <source>
        <dbReference type="ARBA" id="ARBA00022679"/>
    </source>
</evidence>
<dbReference type="SUPFAM" id="SSF55083">
    <property type="entry name" value="6-hydroxymethyl-7,8-dihydropterin pyrophosphokinase, HPPK"/>
    <property type="match status" value="1"/>
</dbReference>
<evidence type="ECO:0000256" key="1">
    <source>
        <dbReference type="ARBA" id="ARBA00000012"/>
    </source>
</evidence>
<comment type="similarity">
    <text evidence="22">In the central section; belongs to the HPPK family.</text>
</comment>
<dbReference type="Pfam" id="PF00809">
    <property type="entry name" value="Pterin_bind"/>
    <property type="match status" value="1"/>
</dbReference>
<reference evidence="26 27" key="1">
    <citation type="journal article" date="2016" name="Nat. Commun.">
        <title>Ectomycorrhizal ecology is imprinted in the genome of the dominant symbiotic fungus Cenococcum geophilum.</title>
        <authorList>
            <consortium name="DOE Joint Genome Institute"/>
            <person name="Peter M."/>
            <person name="Kohler A."/>
            <person name="Ohm R.A."/>
            <person name="Kuo A."/>
            <person name="Krutzmann J."/>
            <person name="Morin E."/>
            <person name="Arend M."/>
            <person name="Barry K.W."/>
            <person name="Binder M."/>
            <person name="Choi C."/>
            <person name="Clum A."/>
            <person name="Copeland A."/>
            <person name="Grisel N."/>
            <person name="Haridas S."/>
            <person name="Kipfer T."/>
            <person name="LaButti K."/>
            <person name="Lindquist E."/>
            <person name="Lipzen A."/>
            <person name="Maire R."/>
            <person name="Meier B."/>
            <person name="Mihaltcheva S."/>
            <person name="Molinier V."/>
            <person name="Murat C."/>
            <person name="Poggeler S."/>
            <person name="Quandt C.A."/>
            <person name="Sperisen C."/>
            <person name="Tritt A."/>
            <person name="Tisserant E."/>
            <person name="Crous P.W."/>
            <person name="Henrissat B."/>
            <person name="Nehls U."/>
            <person name="Egli S."/>
            <person name="Spatafora J.W."/>
            <person name="Grigoriev I.V."/>
            <person name="Martin F.M."/>
        </authorList>
    </citation>
    <scope>NUCLEOTIDE SEQUENCE [LARGE SCALE GENOMIC DNA]</scope>
    <source>
        <strain evidence="26 27">CBS 207.34</strain>
    </source>
</reference>
<comment type="function">
    <text evidence="21">Catalyzes three sequential steps of tetrahydrofolate biosynthesis.</text>
</comment>
<dbReference type="InterPro" id="IPR000489">
    <property type="entry name" value="Pterin-binding_dom"/>
</dbReference>
<feature type="domain" description="Pterin-binding" evidence="25">
    <location>
        <begin position="196"/>
        <end position="460"/>
    </location>
</feature>
<evidence type="ECO:0000256" key="2">
    <source>
        <dbReference type="ARBA" id="ARBA00000198"/>
    </source>
</evidence>
<dbReference type="InterPro" id="IPR035907">
    <property type="entry name" value="Hppk_sf"/>
</dbReference>
<evidence type="ECO:0000256" key="24">
    <source>
        <dbReference type="ARBA" id="ARBA00068111"/>
    </source>
</evidence>
<sequence>MAGHCQIHDNAPQREHRAFIALGSNLDDRIAMIEKACKEMEARGDIRIVRTSSLWETKAMYVLDQGNFINGACEIETSLSPIGLLDRLQSIENQLGRVKLIDKGPRNIDLDILLYDGVTFSNERLQIPHRLMLEREFVLRPLCELIPNEGLPPPHPQVPLLDHLNQLPRSEDPLSSLTPLSRTLPPITAHHTYRKTHVMSILNLTPDSFSDGGIHSTSNLLALKKTIQSHIKAGATILDVGGQSTRPGAVQVTSAEEISRILPAIKLIRSLPEAENIAISVDTYRADVAEAAIKAGADIVNDVSAGNLDPEMLATVARLGCTVCLMHMRGTPATMNELTSYPDGVVETVGRELLDRVQAAEKAGIRRWRIILDPGIGFAKKQEQNLELLRRLSHLRSFPGLHGIPWLIGASRKAFVGKITGVKEARERTWGTAAAISAAIQGGADIVRVHDVEEMGKVAKMADAVWRV</sequence>
<dbReference type="GO" id="GO:0046656">
    <property type="term" value="P:folic acid biosynthetic process"/>
    <property type="evidence" value="ECO:0007669"/>
    <property type="project" value="UniProtKB-KW"/>
</dbReference>
<dbReference type="PROSITE" id="PS00794">
    <property type="entry name" value="HPPK"/>
    <property type="match status" value="1"/>
</dbReference>
<dbReference type="Gene3D" id="3.20.20.20">
    <property type="entry name" value="Dihydropteroate synthase-like"/>
    <property type="match status" value="1"/>
</dbReference>
<dbReference type="EC" id="2.7.6.3" evidence="12"/>
<keyword evidence="18" id="KW-0460">Magnesium</keyword>
<evidence type="ECO:0000256" key="7">
    <source>
        <dbReference type="ARBA" id="ARBA00005051"/>
    </source>
</evidence>
<comment type="cofactor">
    <cofactor evidence="4">
        <name>Mg(2+)</name>
        <dbReference type="ChEBI" id="CHEBI:18420"/>
    </cofactor>
</comment>
<evidence type="ECO:0000256" key="10">
    <source>
        <dbReference type="ARBA" id="ARBA00012458"/>
    </source>
</evidence>
<organism evidence="26 27">
    <name type="scientific">Glonium stellatum</name>
    <dbReference type="NCBI Taxonomy" id="574774"/>
    <lineage>
        <taxon>Eukaryota</taxon>
        <taxon>Fungi</taxon>
        <taxon>Dikarya</taxon>
        <taxon>Ascomycota</taxon>
        <taxon>Pezizomycotina</taxon>
        <taxon>Dothideomycetes</taxon>
        <taxon>Pleosporomycetidae</taxon>
        <taxon>Gloniales</taxon>
        <taxon>Gloniaceae</taxon>
        <taxon>Glonium</taxon>
    </lineage>
</organism>
<dbReference type="EMBL" id="KV750201">
    <property type="protein sequence ID" value="OCL05815.1"/>
    <property type="molecule type" value="Genomic_DNA"/>
</dbReference>
<dbReference type="PROSITE" id="PS50972">
    <property type="entry name" value="PTERIN_BINDING"/>
    <property type="match status" value="1"/>
</dbReference>
<dbReference type="InterPro" id="IPR000550">
    <property type="entry name" value="Hppk"/>
</dbReference>
<dbReference type="GO" id="GO:0005740">
    <property type="term" value="C:mitochondrial envelope"/>
    <property type="evidence" value="ECO:0007669"/>
    <property type="project" value="TreeGrafter"/>
</dbReference>
<keyword evidence="14" id="KW-0479">Metal-binding</keyword>
<evidence type="ECO:0000313" key="27">
    <source>
        <dbReference type="Proteomes" id="UP000250140"/>
    </source>
</evidence>